<keyword evidence="2" id="KW-1133">Transmembrane helix</keyword>
<keyword evidence="2" id="KW-0472">Membrane</keyword>
<evidence type="ECO:0000256" key="1">
    <source>
        <dbReference type="SAM" id="MobiDB-lite"/>
    </source>
</evidence>
<feature type="transmembrane region" description="Helical" evidence="2">
    <location>
        <begin position="20"/>
        <end position="38"/>
    </location>
</feature>
<name>A0A5R9KTR9_9BACT</name>
<keyword evidence="4" id="KW-1185">Reference proteome</keyword>
<feature type="compositionally biased region" description="Polar residues" evidence="1">
    <location>
        <begin position="116"/>
        <end position="125"/>
    </location>
</feature>
<feature type="region of interest" description="Disordered" evidence="1">
    <location>
        <begin position="115"/>
        <end position="143"/>
    </location>
</feature>
<gene>
    <name evidence="3" type="ORF">FEN17_21425</name>
</gene>
<comment type="caution">
    <text evidence="3">The sequence shown here is derived from an EMBL/GenBank/DDBJ whole genome shotgun (WGS) entry which is preliminary data.</text>
</comment>
<keyword evidence="2" id="KW-0812">Transmembrane</keyword>
<accession>A0A5R9KTR9</accession>
<dbReference type="AlphaFoldDB" id="A0A5R9KTR9"/>
<evidence type="ECO:0000256" key="2">
    <source>
        <dbReference type="SAM" id="Phobius"/>
    </source>
</evidence>
<dbReference type="EMBL" id="VCEJ01000005">
    <property type="protein sequence ID" value="TLU99613.1"/>
    <property type="molecule type" value="Genomic_DNA"/>
</dbReference>
<feature type="compositionally biased region" description="Basic and acidic residues" evidence="1">
    <location>
        <begin position="126"/>
        <end position="135"/>
    </location>
</feature>
<dbReference type="OrthoDB" id="916076at2"/>
<evidence type="ECO:0000313" key="4">
    <source>
        <dbReference type="Proteomes" id="UP000306402"/>
    </source>
</evidence>
<reference evidence="3 4" key="1">
    <citation type="submission" date="2019-05" db="EMBL/GenBank/DDBJ databases">
        <authorList>
            <person name="Qu J.-H."/>
        </authorList>
    </citation>
    <scope>NUCLEOTIDE SEQUENCE [LARGE SCALE GENOMIC DNA]</scope>
    <source>
        <strain evidence="3 4">T17</strain>
    </source>
</reference>
<organism evidence="3 4">
    <name type="scientific">Dyadobacter luticola</name>
    <dbReference type="NCBI Taxonomy" id="1979387"/>
    <lineage>
        <taxon>Bacteria</taxon>
        <taxon>Pseudomonadati</taxon>
        <taxon>Bacteroidota</taxon>
        <taxon>Cytophagia</taxon>
        <taxon>Cytophagales</taxon>
        <taxon>Spirosomataceae</taxon>
        <taxon>Dyadobacter</taxon>
    </lineage>
</organism>
<dbReference type="Proteomes" id="UP000306402">
    <property type="component" value="Unassembled WGS sequence"/>
</dbReference>
<sequence length="473" mass="52252">MQQYMQANTPPSFWQQYGSWIGYAAAASVSTVMAFLYVNQLSQNDHLVADVKNLKSQIEVIQNTPAPAAKTDTIYLVQKESDIEPRYTALESAANPERIAFQQVRTDRKKSVAEFASSNVNSKGRSNVEPDESAKPTENQRLVNVEKQDFAASNISENNIDLTANSGLKSFSSDNQGNLSGASATKTLDGQFVAMDTKNSITANNGYSASRKMNYELASRLSSRQVQRALNPMTPQGVTTNPQTAKTQIASAAPTSEKKVEQVAKAENVIPKFNIKAPYRFGAGIMMDGNGNSKTVVGEVIVAKKFSITTGITWLKTKPMEFFTEKIFREKNRQDFKRSHPGDVPLAFDVYNIKVNPSMVQIPLTVAFRNNMKDNWAYFAGVGTNVNISSREKVSFDCKAPKGEFFSQGFEKKTDMPLVNSVNFSMGIEKSWHPIVVQAEGYLYTYFQPLTPLSHSAGPGLKLKVLYQIGGKM</sequence>
<proteinExistence type="predicted"/>
<protein>
    <submittedName>
        <fullName evidence="3">Uncharacterized protein</fullName>
    </submittedName>
</protein>
<evidence type="ECO:0000313" key="3">
    <source>
        <dbReference type="EMBL" id="TLU99613.1"/>
    </source>
</evidence>